<name>A0A927DAN5_9RHOB</name>
<feature type="transmembrane region" description="Helical" evidence="1">
    <location>
        <begin position="79"/>
        <end position="98"/>
    </location>
</feature>
<dbReference type="EMBL" id="JACTAG010000006">
    <property type="protein sequence ID" value="MBD3666267.1"/>
    <property type="molecule type" value="Genomic_DNA"/>
</dbReference>
<dbReference type="AlphaFoldDB" id="A0A927DAN5"/>
<gene>
    <name evidence="2" type="ORF">H9Q16_20240</name>
</gene>
<dbReference type="Proteomes" id="UP000635142">
    <property type="component" value="Unassembled WGS sequence"/>
</dbReference>
<dbReference type="PANTHER" id="PTHR38446">
    <property type="entry name" value="BLL0914 PROTEIN"/>
    <property type="match status" value="1"/>
</dbReference>
<organism evidence="2 3">
    <name type="scientific">Sulfitobacter aestuariivivens</name>
    <dbReference type="NCBI Taxonomy" id="2766981"/>
    <lineage>
        <taxon>Bacteria</taxon>
        <taxon>Pseudomonadati</taxon>
        <taxon>Pseudomonadota</taxon>
        <taxon>Alphaproteobacteria</taxon>
        <taxon>Rhodobacterales</taxon>
        <taxon>Roseobacteraceae</taxon>
        <taxon>Sulfitobacter</taxon>
    </lineage>
</organism>
<dbReference type="RefSeq" id="WP_191077298.1">
    <property type="nucleotide sequence ID" value="NZ_JACTAG010000006.1"/>
</dbReference>
<keyword evidence="3" id="KW-1185">Reference proteome</keyword>
<sequence length="126" mass="14005">MRLLFLALVALTAVLHLYIAWFEIFAWTSRGPVVFDTLPAELFEPTWQLAANQGVYNAFLAIGLIWSLLIRDTVWQRRIAFCFLGFVFIAGVAAAMTVSLRPGIFQMVPSGLALILLAVNSRMSGK</sequence>
<dbReference type="InterPro" id="IPR009732">
    <property type="entry name" value="DUF1304"/>
</dbReference>
<keyword evidence="1" id="KW-1133">Transmembrane helix</keyword>
<dbReference type="PANTHER" id="PTHR38446:SF1">
    <property type="entry name" value="BLL0914 PROTEIN"/>
    <property type="match status" value="1"/>
</dbReference>
<keyword evidence="1" id="KW-0472">Membrane</keyword>
<comment type="caution">
    <text evidence="2">The sequence shown here is derived from an EMBL/GenBank/DDBJ whole genome shotgun (WGS) entry which is preliminary data.</text>
</comment>
<accession>A0A927DAN5</accession>
<dbReference type="Pfam" id="PF06993">
    <property type="entry name" value="DUF1304"/>
    <property type="match status" value="1"/>
</dbReference>
<protein>
    <submittedName>
        <fullName evidence="2">DUF1304 domain-containing protein</fullName>
    </submittedName>
</protein>
<evidence type="ECO:0000256" key="1">
    <source>
        <dbReference type="SAM" id="Phobius"/>
    </source>
</evidence>
<feature type="transmembrane region" description="Helical" evidence="1">
    <location>
        <begin position="104"/>
        <end position="121"/>
    </location>
</feature>
<keyword evidence="1" id="KW-0812">Transmembrane</keyword>
<evidence type="ECO:0000313" key="3">
    <source>
        <dbReference type="Proteomes" id="UP000635142"/>
    </source>
</evidence>
<feature type="transmembrane region" description="Helical" evidence="1">
    <location>
        <begin position="50"/>
        <end position="70"/>
    </location>
</feature>
<evidence type="ECO:0000313" key="2">
    <source>
        <dbReference type="EMBL" id="MBD3666267.1"/>
    </source>
</evidence>
<proteinExistence type="predicted"/>
<reference evidence="2" key="1">
    <citation type="submission" date="2020-08" db="EMBL/GenBank/DDBJ databases">
        <title>Sulfitobacter aestuariivivens sp. nov., isolated from a tidal flat.</title>
        <authorList>
            <person name="Park S."/>
            <person name="Yoon J.-H."/>
        </authorList>
    </citation>
    <scope>NUCLEOTIDE SEQUENCE</scope>
    <source>
        <strain evidence="2">TSTF-M16</strain>
    </source>
</reference>